<dbReference type="PANTHER" id="PTHR24006">
    <property type="entry name" value="UBIQUITIN CARBOXYL-TERMINAL HYDROLASE"/>
    <property type="match status" value="1"/>
</dbReference>
<feature type="compositionally biased region" description="Basic and acidic residues" evidence="1">
    <location>
        <begin position="397"/>
        <end position="410"/>
    </location>
</feature>
<dbReference type="Pfam" id="PF00443">
    <property type="entry name" value="UCH"/>
    <property type="match status" value="1"/>
</dbReference>
<dbReference type="InterPro" id="IPR028889">
    <property type="entry name" value="USP"/>
</dbReference>
<evidence type="ECO:0000313" key="3">
    <source>
        <dbReference type="EMBL" id="KAK8842651.1"/>
    </source>
</evidence>
<dbReference type="PROSITE" id="PS00972">
    <property type="entry name" value="USP_1"/>
    <property type="match status" value="1"/>
</dbReference>
<gene>
    <name evidence="3" type="ORF">M9Y10_025511</name>
</gene>
<feature type="region of interest" description="Disordered" evidence="1">
    <location>
        <begin position="382"/>
        <end position="416"/>
    </location>
</feature>
<dbReference type="PROSITE" id="PS00973">
    <property type="entry name" value="USP_2"/>
    <property type="match status" value="1"/>
</dbReference>
<dbReference type="InterPro" id="IPR001394">
    <property type="entry name" value="Peptidase_C19_UCH"/>
</dbReference>
<dbReference type="InterPro" id="IPR050164">
    <property type="entry name" value="Peptidase_C19"/>
</dbReference>
<comment type="caution">
    <text evidence="3">The sequence shown here is derived from an EMBL/GenBank/DDBJ whole genome shotgun (WGS) entry which is preliminary data.</text>
</comment>
<evidence type="ECO:0000313" key="4">
    <source>
        <dbReference type="Proteomes" id="UP001470230"/>
    </source>
</evidence>
<organism evidence="3 4">
    <name type="scientific">Tritrichomonas musculus</name>
    <dbReference type="NCBI Taxonomy" id="1915356"/>
    <lineage>
        <taxon>Eukaryota</taxon>
        <taxon>Metamonada</taxon>
        <taxon>Parabasalia</taxon>
        <taxon>Tritrichomonadida</taxon>
        <taxon>Tritrichomonadidae</taxon>
        <taxon>Tritrichomonas</taxon>
    </lineage>
</organism>
<keyword evidence="4" id="KW-1185">Reference proteome</keyword>
<dbReference type="Proteomes" id="UP001470230">
    <property type="component" value="Unassembled WGS sequence"/>
</dbReference>
<evidence type="ECO:0000259" key="2">
    <source>
        <dbReference type="PROSITE" id="PS50235"/>
    </source>
</evidence>
<dbReference type="EMBL" id="JAPFFF010000037">
    <property type="protein sequence ID" value="KAK8842651.1"/>
    <property type="molecule type" value="Genomic_DNA"/>
</dbReference>
<dbReference type="PANTHER" id="PTHR24006:SF827">
    <property type="entry name" value="UBIQUITIN CARBOXYL-TERMINAL HYDROLASE 34"/>
    <property type="match status" value="1"/>
</dbReference>
<dbReference type="PROSITE" id="PS50235">
    <property type="entry name" value="USP_3"/>
    <property type="match status" value="1"/>
</dbReference>
<feature type="compositionally biased region" description="Polar residues" evidence="1">
    <location>
        <begin position="384"/>
        <end position="393"/>
    </location>
</feature>
<dbReference type="InterPro" id="IPR018200">
    <property type="entry name" value="USP_CS"/>
</dbReference>
<accession>A0ABR2H8Z7</accession>
<reference evidence="3 4" key="1">
    <citation type="submission" date="2024-04" db="EMBL/GenBank/DDBJ databases">
        <title>Tritrichomonas musculus Genome.</title>
        <authorList>
            <person name="Alves-Ferreira E."/>
            <person name="Grigg M."/>
            <person name="Lorenzi H."/>
            <person name="Galac M."/>
        </authorList>
    </citation>
    <scope>NUCLEOTIDE SEQUENCE [LARGE SCALE GENOMIC DNA]</scope>
    <source>
        <strain evidence="3 4">EAF2021</strain>
    </source>
</reference>
<dbReference type="GO" id="GO:0016787">
    <property type="term" value="F:hydrolase activity"/>
    <property type="evidence" value="ECO:0007669"/>
    <property type="project" value="UniProtKB-KW"/>
</dbReference>
<dbReference type="SUPFAM" id="SSF54001">
    <property type="entry name" value="Cysteine proteinases"/>
    <property type="match status" value="1"/>
</dbReference>
<protein>
    <submittedName>
        <fullName evidence="3">Ubiquitin carboxyl-terminal hydrolase 34</fullName>
    </submittedName>
</protein>
<feature type="compositionally biased region" description="Basic and acidic residues" evidence="1">
    <location>
        <begin position="1812"/>
        <end position="1876"/>
    </location>
</feature>
<proteinExistence type="predicted"/>
<keyword evidence="3" id="KW-0378">Hydrolase</keyword>
<feature type="region of interest" description="Disordered" evidence="1">
    <location>
        <begin position="1807"/>
        <end position="1876"/>
    </location>
</feature>
<dbReference type="InterPro" id="IPR038765">
    <property type="entry name" value="Papain-like_cys_pep_sf"/>
</dbReference>
<feature type="domain" description="USP" evidence="2">
    <location>
        <begin position="1371"/>
        <end position="1663"/>
    </location>
</feature>
<sequence>MEISPYDNFENWSCILLSTLQCSQDYAYLMPDCIELIFSIISENQLPEPITAYTDNFLNKILPEATTSLLRIMHVNEDDIDTCMSFLTTMLTLCTWAVQNNVESLYKLPPLILDKNQFFYSQKKETWKTIVDNFLSSGDMNLVCDLMKPANPFPPLNIYLYIIQIISTFFKDKLCDSMTEYVDQFITAFGNYLRSIMDLQKIRNINKTTLENILDDFYKILEESSFDHVLDLSVYFEFLEFCLKSEIIFIQLFIVRTFHFFLIYAKDEVIIQFKEWCDSKNFIEFLISKDFNEEVIKQLVLVFVNLANKNLLDTNTLYILWNRTLHVHTSQRSSYINLISKVLRNLKSYEAKRYLAIIMMNGNNEISQADIDKYNEVINEKEQSVGNNENDSSAELIRLDDRNSESKLNDDNEEANNYDEKVFTDYLNEIMHDEQAEIESKYINNNNNNNDVFNKDESNNNGNDLCEADAKKLIENNVINKIGNNNDDNDENLFVPISENEDNNNNQKVTEFVPTKKSSSVKFNNDENVNNNNNSIYNKSNSDDTYKTGICHNTRIWQYDDFISIEKYRQISHSLSCYSPSDFQLTNEVLQLLLACLNFAKCKVSYFIVSILFEFSKNDEKVANEFKKSISRRLYFRVDLFLFYKCFELIENSEDHQVASILLPKLVKIIGHNIDLGVDFERQLFRTLPFDRTLIFSIISDYYQSNSKQIPFEKIIKIYDENHEFDDEFWLFMQSLLDTNGINATDDDGFNQLKECIDKYDFKKATRTFVYFLKSYYFIINLYENRMKTKDFYKQTVKGPVIFKRSKLPPIGLDQFFKLLELAENDEVASIAINIILLFTTSYESFEYDDPIEIINTIILPKIKSLNMNDSNLIKRYLKVLFEISRQTEISLDLSDFGFPKHSIYRDEIIILQIDGLDIHQNLICCKNDTFSSVQRRLIELYPFLNDIHLYFKHNRTYIHDENHPLYYYDFESNHPEIEVSNFQSDVIGKNVDRCKKLAPNCPSLFLTDQHFQDLLLSFINDQNLNEIVNKFLNFLPNDPKTIELAKENDMFLSLLLGNDDSNVFQYYLQVLISILKITDDQTVICQYKNIDFYSFLCQIIDAHFNCLYEIISLFDCLFGPDLKDVVEKVFIVVCKVLSSSEIALLNHSLSETKVVASHLFHSILSSFPDIDVLANDPSLFESIVTNATPETWQLIRNGLYDLNNIIPLFDKLIDHIGQLKNSSTSMQHNSNYFAELFTAYVPRVSNECNVAKILNMCIDLLSSPTVFEQSNDDDQSIISLCEMTSSILDSNKDIQFDNLSNVISKTLPMALQTDNEKKQNAIYNLCLSLATHISDGNDQINQIMKSLYSIETDRWNYRPNNFRKSSTGFLGLTNLGATCYMNSVLQQLFFFKPFRDSVFIEKVDSKSEGGEAFIEFQKIFAQLLISKKSFADTRPFCNTWKGWGKAVINVREQQDAVEFLNMFLDQLPESLKESYKGTLINQIEGISEDFKTNNIETFFAFSLEIKNFTTIDESFDNFLQDELFTGENQIKADTLDRKIDARKYSRIQTAPPVLILHLKRFEYDIRTYNRNKIYSRFVIPQEINIQKLLVNNEEMLYELKGVVLHFGNANGGHYTSLIKINGKFYNFNDMNVSLFDENDFEKETFGGNQMNGCAYLLFYERKNKDEIDSNYEVDKEKETLLIPPEMRSEIVKENDEFVICQSAFTMPTMHFASYCNEIQLMTDYYINIFLHSGLGEESHVIVERLKNCMASNSQEKWFVRHLIQIFAPKITDFFTNCSNEDIMSSFIDIFRTIIFNSDIKLQISSQSEDNPGLKRGKEEENENENDHSEEHNENENENINNKERNENENIINEKHNENDNINNEEHNENDNINNEEHNEGKLECVNDVVHDKEVSDKSDADKNGEISIFIDNSELLFLLFEFSDLIIKYSPSIGQWRQYKWLFQIPYILIKRCNLDIIQSGSYQRINSEHLSGSVIKVYDRSDPSREIQNSIDISPWLGIITDAILSFYKNSSSEVVLENVNFSDAFKILSRGSPVGVESPLMDYYSKIILSKSNIPGFFSFSLKTKQAKFDIESGFTYFYCDQFNLSDNKNFIQYAKNVLSLTDFNCKFYLLDKDHISITNDVISMFIKQIRDKKNIGLRDNLIRNYVNYVYPYLTSDANIFTRDRAAGLTIDLFPNLPPIDEIRPVFRSQEKEKVSITEKQVEELNSIWNQLNGQLNELLNLNDPAVFFSNYQENKTDYEQNDFIIFQFLSVMKWIQVQIHSKERQDFERFMLLLKKLNEFNIEKNTNLSVIADILISYPVDFWIDDAFTIFKASLINFVSVHSNAHFQDILDQLDSLPIEKVDEIFNDDECLNKLIDFFKTQNCISYYDTFKFLNTYLVRNPQKIDRFFFIFDVDKFDPDDSYENMKCILNIPNSTIPNDILYRLLKGIIMYLSRDNIHYYDIQNSLKVFSSLKNKFSSLDQLSSQFDFSFIDAKIINNLILVMDSASYQSQDLTNLIELLCINQRVREIYYDIIHQNLYQSNEYRYSFTFLLTFYSRIVDKYAVGQELIEEVKFLSNELKESATKKPRNNFFFNIIYALIIRANDMAIFKDLLYTLMISLNIFQKYDSPLEEFVIKMIRSLGIDEMKSIVSQICEIEDEEKKGFDNKYISNLALVIEIFPEILQFMKEKYPSSIPSTVIIFNFRVQNAFYPKE</sequence>
<dbReference type="Gene3D" id="3.90.70.10">
    <property type="entry name" value="Cysteine proteinases"/>
    <property type="match status" value="1"/>
</dbReference>
<name>A0ABR2H8Z7_9EUKA</name>
<evidence type="ECO:0000256" key="1">
    <source>
        <dbReference type="SAM" id="MobiDB-lite"/>
    </source>
</evidence>